<protein>
    <submittedName>
        <fullName evidence="1">Uncharacterized protein</fullName>
    </submittedName>
</protein>
<reference evidence="1 2" key="1">
    <citation type="journal article" date="2012" name="Proc. Natl. Acad. Sci. U.S.A.">
        <title>Genome streamlining and chemical defense in a coral reef symbiosis.</title>
        <authorList>
            <person name="Kwan J.C."/>
            <person name="Donia M.S."/>
            <person name="Han A.W."/>
            <person name="Hirose E."/>
            <person name="Haygood M.G."/>
            <person name="Schmidt E.W."/>
        </authorList>
    </citation>
    <scope>NUCLEOTIDE SEQUENCE [LARGE SCALE GENOMIC DNA]</scope>
    <source>
        <strain evidence="1 2">L2</strain>
    </source>
</reference>
<proteinExistence type="predicted"/>
<dbReference type="HOGENOM" id="CLU_3197410_0_0_5"/>
<evidence type="ECO:0000313" key="1">
    <source>
        <dbReference type="EMBL" id="AFX99249.1"/>
    </source>
</evidence>
<evidence type="ECO:0000313" key="2">
    <source>
        <dbReference type="Proteomes" id="UP000010077"/>
    </source>
</evidence>
<accession>K7YRS2</accession>
<keyword evidence="2" id="KW-1185">Reference proteome</keyword>
<organism evidence="1 2">
    <name type="scientific">Candidatus Endolissoclinum faulkneri L2</name>
    <dbReference type="NCBI Taxonomy" id="1193729"/>
    <lineage>
        <taxon>Bacteria</taxon>
        <taxon>Pseudomonadati</taxon>
        <taxon>Pseudomonadota</taxon>
        <taxon>Alphaproteobacteria</taxon>
        <taxon>Rhodospirillales</taxon>
        <taxon>Rhodospirillaceae</taxon>
        <taxon>Candidatus Endolissoclinum</taxon>
    </lineage>
</organism>
<dbReference type="KEGG" id="thal:A1OE_1071"/>
<gene>
    <name evidence="1" type="ORF">A1OE_1071</name>
</gene>
<dbReference type="AlphaFoldDB" id="K7YRS2"/>
<dbReference type="Proteomes" id="UP000010077">
    <property type="component" value="Chromosome"/>
</dbReference>
<dbReference type="EMBL" id="CP003539">
    <property type="protein sequence ID" value="AFX99249.1"/>
    <property type="molecule type" value="Genomic_DNA"/>
</dbReference>
<sequence length="45" mass="5380">MIITRCYNITIRIFLLRQAISACLNNQSKLTQKDNYTVFRLKIFN</sequence>
<name>K7YRS2_9PROT</name>